<organism evidence="1 2">
    <name type="scientific">Nyssa sinensis</name>
    <dbReference type="NCBI Taxonomy" id="561372"/>
    <lineage>
        <taxon>Eukaryota</taxon>
        <taxon>Viridiplantae</taxon>
        <taxon>Streptophyta</taxon>
        <taxon>Embryophyta</taxon>
        <taxon>Tracheophyta</taxon>
        <taxon>Spermatophyta</taxon>
        <taxon>Magnoliopsida</taxon>
        <taxon>eudicotyledons</taxon>
        <taxon>Gunneridae</taxon>
        <taxon>Pentapetalae</taxon>
        <taxon>asterids</taxon>
        <taxon>Cornales</taxon>
        <taxon>Nyssaceae</taxon>
        <taxon>Nyssa</taxon>
    </lineage>
</organism>
<evidence type="ECO:0000313" key="1">
    <source>
        <dbReference type="EMBL" id="KAA8533968.1"/>
    </source>
</evidence>
<accession>A0A5J5AUC8</accession>
<protein>
    <submittedName>
        <fullName evidence="1">Uncharacterized protein</fullName>
    </submittedName>
</protein>
<gene>
    <name evidence="1" type="ORF">F0562_031485</name>
</gene>
<keyword evidence="2" id="KW-1185">Reference proteome</keyword>
<dbReference type="AlphaFoldDB" id="A0A5J5AUC8"/>
<sequence>MNKTTFLLAFLSHHFLYYSSELNKVTRVSTIVADLPNLSTNTASICRDYKVKEEHGSSSSSSSTWKGLPV</sequence>
<dbReference type="Proteomes" id="UP000325577">
    <property type="component" value="Linkage Group LG18"/>
</dbReference>
<dbReference type="EMBL" id="CM018041">
    <property type="protein sequence ID" value="KAA8533968.1"/>
    <property type="molecule type" value="Genomic_DNA"/>
</dbReference>
<reference evidence="1 2" key="1">
    <citation type="submission" date="2019-09" db="EMBL/GenBank/DDBJ databases">
        <title>A chromosome-level genome assembly of the Chinese tupelo Nyssa sinensis.</title>
        <authorList>
            <person name="Yang X."/>
            <person name="Kang M."/>
            <person name="Yang Y."/>
            <person name="Xiong H."/>
            <person name="Wang M."/>
            <person name="Zhang Z."/>
            <person name="Wang Z."/>
            <person name="Wu H."/>
            <person name="Ma T."/>
            <person name="Liu J."/>
            <person name="Xi Z."/>
        </authorList>
    </citation>
    <scope>NUCLEOTIDE SEQUENCE [LARGE SCALE GENOMIC DNA]</scope>
    <source>
        <strain evidence="1">J267</strain>
        <tissue evidence="1">Leaf</tissue>
    </source>
</reference>
<name>A0A5J5AUC8_9ASTE</name>
<proteinExistence type="predicted"/>
<evidence type="ECO:0000313" key="2">
    <source>
        <dbReference type="Proteomes" id="UP000325577"/>
    </source>
</evidence>